<dbReference type="SUPFAM" id="SSF50952">
    <property type="entry name" value="Soluble quinoprotein glucose dehydrogenase"/>
    <property type="match status" value="1"/>
</dbReference>
<dbReference type="Pfam" id="PF07995">
    <property type="entry name" value="GSDH"/>
    <property type="match status" value="1"/>
</dbReference>
<dbReference type="Proteomes" id="UP000189433">
    <property type="component" value="Unassembled WGS sequence"/>
</dbReference>
<proteinExistence type="predicted"/>
<reference evidence="2 3" key="1">
    <citation type="submission" date="2016-10" db="EMBL/GenBank/DDBJ databases">
        <title>Rodentibacter gen. nov. and new species.</title>
        <authorList>
            <person name="Christensen H."/>
        </authorList>
    </citation>
    <scope>NUCLEOTIDE SEQUENCE [LARGE SCALE GENOMIC DNA]</scope>
    <source>
        <strain evidence="2 3">CCUG17206</strain>
    </source>
</reference>
<dbReference type="InterPro" id="IPR011041">
    <property type="entry name" value="Quinoprot_gluc/sorb_DH_b-prop"/>
</dbReference>
<feature type="domain" description="Glucose/Sorbosone dehydrogenase" evidence="1">
    <location>
        <begin position="8"/>
        <end position="126"/>
    </location>
</feature>
<protein>
    <recommendedName>
        <fullName evidence="1">Glucose/Sorbosone dehydrogenase domain-containing protein</fullName>
    </recommendedName>
</protein>
<dbReference type="InterPro" id="IPR012938">
    <property type="entry name" value="Glc/Sorbosone_DH"/>
</dbReference>
<dbReference type="RefSeq" id="WP_077417697.1">
    <property type="nucleotide sequence ID" value="NZ_MLHI01000173.1"/>
</dbReference>
<comment type="caution">
    <text evidence="2">The sequence shown here is derived from an EMBL/GenBank/DDBJ whole genome shotgun (WGS) entry which is preliminary data.</text>
</comment>
<evidence type="ECO:0000313" key="2">
    <source>
        <dbReference type="EMBL" id="OOF40117.1"/>
    </source>
</evidence>
<gene>
    <name evidence="2" type="ORF">BKK50_09905</name>
</gene>
<sequence>MAIDRNRLLWITEVGGNILLVDAEMGKHQVIHHFEDVVNGGHQRDLLGLTLDPNFLSGKGDNVLYVAYAYKGEDEQEHTKIVKLTLDKTACKVEKTEIVLDNLTSFTDHQGGRLRLGADDKLYYTIDN</sequence>
<dbReference type="OrthoDB" id="9770043at2"/>
<dbReference type="InterPro" id="IPR011042">
    <property type="entry name" value="6-blade_b-propeller_TolB-like"/>
</dbReference>
<name>A0A1V3IGT5_9PAST</name>
<evidence type="ECO:0000259" key="1">
    <source>
        <dbReference type="Pfam" id="PF07995"/>
    </source>
</evidence>
<dbReference type="EMBL" id="MLHJ01000108">
    <property type="protein sequence ID" value="OOF40117.1"/>
    <property type="molecule type" value="Genomic_DNA"/>
</dbReference>
<keyword evidence="3" id="KW-1185">Reference proteome</keyword>
<dbReference type="AlphaFoldDB" id="A0A1V3IGT5"/>
<evidence type="ECO:0000313" key="3">
    <source>
        <dbReference type="Proteomes" id="UP000189433"/>
    </source>
</evidence>
<dbReference type="Gene3D" id="2.120.10.30">
    <property type="entry name" value="TolB, C-terminal domain"/>
    <property type="match status" value="1"/>
</dbReference>
<accession>A0A1V3IGT5</accession>
<dbReference type="STRING" id="1908260.BKK50_09905"/>
<organism evidence="2 3">
    <name type="scientific">Rodentibacter rarus</name>
    <dbReference type="NCBI Taxonomy" id="1908260"/>
    <lineage>
        <taxon>Bacteria</taxon>
        <taxon>Pseudomonadati</taxon>
        <taxon>Pseudomonadota</taxon>
        <taxon>Gammaproteobacteria</taxon>
        <taxon>Pasteurellales</taxon>
        <taxon>Pasteurellaceae</taxon>
        <taxon>Rodentibacter</taxon>
    </lineage>
</organism>